<sequence>MAQRVQIILEDDIDGSDAAETVQFAVDGVTYEIDVNEQHATQLREAFVSWVGAARKVRGAASKRSPGGSAAGSKTDPELLNKMREWGRANGHQVSDRGRVSKALQDAYHQAH</sequence>
<name>A0A853DP21_9MICO</name>
<dbReference type="InterPro" id="IPR036625">
    <property type="entry name" value="E3-bd_dom_sf"/>
</dbReference>
<feature type="domain" description="Lsr2 dimerization" evidence="3">
    <location>
        <begin position="1"/>
        <end position="57"/>
    </location>
</feature>
<dbReference type="Pfam" id="PF11774">
    <property type="entry name" value="Lsr2"/>
    <property type="match status" value="1"/>
</dbReference>
<organism evidence="5 6">
    <name type="scientific">Allobranchiibius huperziae</name>
    <dbReference type="NCBI Taxonomy" id="1874116"/>
    <lineage>
        <taxon>Bacteria</taxon>
        <taxon>Bacillati</taxon>
        <taxon>Actinomycetota</taxon>
        <taxon>Actinomycetes</taxon>
        <taxon>Micrococcales</taxon>
        <taxon>Dermacoccaceae</taxon>
        <taxon>Allobranchiibius</taxon>
    </lineage>
</organism>
<dbReference type="Pfam" id="PF23359">
    <property type="entry name" value="Lsr2_DNA-bd"/>
    <property type="match status" value="1"/>
</dbReference>
<dbReference type="Gene3D" id="3.30.60.230">
    <property type="entry name" value="Lsr2, dimerization domain"/>
    <property type="match status" value="1"/>
</dbReference>
<evidence type="ECO:0000256" key="1">
    <source>
        <dbReference type="ARBA" id="ARBA00023125"/>
    </source>
</evidence>
<dbReference type="Proteomes" id="UP000571817">
    <property type="component" value="Unassembled WGS sequence"/>
</dbReference>
<evidence type="ECO:0000256" key="2">
    <source>
        <dbReference type="SAM" id="MobiDB-lite"/>
    </source>
</evidence>
<evidence type="ECO:0000259" key="4">
    <source>
        <dbReference type="Pfam" id="PF23359"/>
    </source>
</evidence>
<dbReference type="GO" id="GO:0016746">
    <property type="term" value="F:acyltransferase activity"/>
    <property type="evidence" value="ECO:0007669"/>
    <property type="project" value="InterPro"/>
</dbReference>
<evidence type="ECO:0008006" key="7">
    <source>
        <dbReference type="Google" id="ProtNLM"/>
    </source>
</evidence>
<accession>A0A853DP21</accession>
<keyword evidence="1" id="KW-0238">DNA-binding</keyword>
<reference evidence="5 6" key="1">
    <citation type="submission" date="2020-07" db="EMBL/GenBank/DDBJ databases">
        <title>Sequencing the genomes of 1000 actinobacteria strains.</title>
        <authorList>
            <person name="Klenk H.-P."/>
        </authorList>
    </citation>
    <scope>NUCLEOTIDE SEQUENCE [LARGE SCALE GENOMIC DNA]</scope>
    <source>
        <strain evidence="5 6">DSM 29531</strain>
    </source>
</reference>
<proteinExistence type="predicted"/>
<gene>
    <name evidence="5" type="ORF">HNR15_003529</name>
</gene>
<comment type="caution">
    <text evidence="5">The sequence shown here is derived from an EMBL/GenBank/DDBJ whole genome shotgun (WGS) entry which is preliminary data.</text>
</comment>
<dbReference type="Gene3D" id="4.10.320.10">
    <property type="entry name" value="E3-binding domain"/>
    <property type="match status" value="1"/>
</dbReference>
<feature type="domain" description="Lsr2 DNA-binding" evidence="4">
    <location>
        <begin position="77"/>
        <end position="111"/>
    </location>
</feature>
<evidence type="ECO:0000313" key="5">
    <source>
        <dbReference type="EMBL" id="NYJ76511.1"/>
    </source>
</evidence>
<dbReference type="InterPro" id="IPR042261">
    <property type="entry name" value="Lsr2-like_dimerization"/>
</dbReference>
<dbReference type="InterPro" id="IPR024412">
    <property type="entry name" value="Lsr2_dim_dom"/>
</dbReference>
<feature type="region of interest" description="Disordered" evidence="2">
    <location>
        <begin position="58"/>
        <end position="112"/>
    </location>
</feature>
<protein>
    <recommendedName>
        <fullName evidence="7">Lsr2 family protein</fullName>
    </recommendedName>
</protein>
<keyword evidence="6" id="KW-1185">Reference proteome</keyword>
<evidence type="ECO:0000313" key="6">
    <source>
        <dbReference type="Proteomes" id="UP000571817"/>
    </source>
</evidence>
<dbReference type="InterPro" id="IPR055370">
    <property type="entry name" value="Lsr2_DNA-bd"/>
</dbReference>
<dbReference type="AlphaFoldDB" id="A0A853DP21"/>
<dbReference type="RefSeq" id="WP_179483903.1">
    <property type="nucleotide sequence ID" value="NZ_JACCFW010000003.1"/>
</dbReference>
<evidence type="ECO:0000259" key="3">
    <source>
        <dbReference type="Pfam" id="PF11774"/>
    </source>
</evidence>
<feature type="compositionally biased region" description="Basic and acidic residues" evidence="2">
    <location>
        <begin position="75"/>
        <end position="87"/>
    </location>
</feature>
<dbReference type="GO" id="GO:0003677">
    <property type="term" value="F:DNA binding"/>
    <property type="evidence" value="ECO:0007669"/>
    <property type="project" value="UniProtKB-KW"/>
</dbReference>
<dbReference type="EMBL" id="JACCFW010000003">
    <property type="protein sequence ID" value="NYJ76511.1"/>
    <property type="molecule type" value="Genomic_DNA"/>
</dbReference>